<proteinExistence type="predicted"/>
<protein>
    <recommendedName>
        <fullName evidence="4">Secreted protein</fullName>
    </recommendedName>
</protein>
<feature type="signal peptide" evidence="1">
    <location>
        <begin position="1"/>
        <end position="29"/>
    </location>
</feature>
<dbReference type="AlphaFoldDB" id="A0A151NG97"/>
<keyword evidence="3" id="KW-1185">Reference proteome</keyword>
<sequence length="77" mass="8804">MTPLPQPLALYLLWLGCAPFHQPHTRTRAQRLAPALLLQLVQLGTEPYRSFPSGAEKNRAILLLKRTQENHNQSEDF</sequence>
<feature type="chain" id="PRO_5007586039" description="Secreted protein" evidence="1">
    <location>
        <begin position="30"/>
        <end position="77"/>
    </location>
</feature>
<gene>
    <name evidence="2" type="ORF">Y1Q_0024443</name>
</gene>
<evidence type="ECO:0008006" key="4">
    <source>
        <dbReference type="Google" id="ProtNLM"/>
    </source>
</evidence>
<dbReference type="EMBL" id="AKHW03003090">
    <property type="protein sequence ID" value="KYO35832.1"/>
    <property type="molecule type" value="Genomic_DNA"/>
</dbReference>
<keyword evidence="1" id="KW-0732">Signal</keyword>
<reference evidence="2 3" key="1">
    <citation type="journal article" date="2012" name="Genome Biol.">
        <title>Sequencing three crocodilian genomes to illuminate the evolution of archosaurs and amniotes.</title>
        <authorList>
            <person name="St John J.A."/>
            <person name="Braun E.L."/>
            <person name="Isberg S.R."/>
            <person name="Miles L.G."/>
            <person name="Chong A.Y."/>
            <person name="Gongora J."/>
            <person name="Dalzell P."/>
            <person name="Moran C."/>
            <person name="Bed'hom B."/>
            <person name="Abzhanov A."/>
            <person name="Burgess S.C."/>
            <person name="Cooksey A.M."/>
            <person name="Castoe T.A."/>
            <person name="Crawford N.G."/>
            <person name="Densmore L.D."/>
            <person name="Drew J.C."/>
            <person name="Edwards S.V."/>
            <person name="Faircloth B.C."/>
            <person name="Fujita M.K."/>
            <person name="Greenwold M.J."/>
            <person name="Hoffmann F.G."/>
            <person name="Howard J.M."/>
            <person name="Iguchi T."/>
            <person name="Janes D.E."/>
            <person name="Khan S.Y."/>
            <person name="Kohno S."/>
            <person name="de Koning A.J."/>
            <person name="Lance S.L."/>
            <person name="McCarthy F.M."/>
            <person name="McCormack J.E."/>
            <person name="Merchant M.E."/>
            <person name="Peterson D.G."/>
            <person name="Pollock D.D."/>
            <person name="Pourmand N."/>
            <person name="Raney B.J."/>
            <person name="Roessler K.A."/>
            <person name="Sanford J.R."/>
            <person name="Sawyer R.H."/>
            <person name="Schmidt C.J."/>
            <person name="Triplett E.W."/>
            <person name="Tuberville T.D."/>
            <person name="Venegas-Anaya M."/>
            <person name="Howard J.T."/>
            <person name="Jarvis E.D."/>
            <person name="Guillette L.J.Jr."/>
            <person name="Glenn T.C."/>
            <person name="Green R.E."/>
            <person name="Ray D.A."/>
        </authorList>
    </citation>
    <scope>NUCLEOTIDE SEQUENCE [LARGE SCALE GENOMIC DNA]</scope>
    <source>
        <strain evidence="2">KSC_2009_1</strain>
    </source>
</reference>
<evidence type="ECO:0000256" key="1">
    <source>
        <dbReference type="SAM" id="SignalP"/>
    </source>
</evidence>
<evidence type="ECO:0000313" key="3">
    <source>
        <dbReference type="Proteomes" id="UP000050525"/>
    </source>
</evidence>
<dbReference type="Proteomes" id="UP000050525">
    <property type="component" value="Unassembled WGS sequence"/>
</dbReference>
<evidence type="ECO:0000313" key="2">
    <source>
        <dbReference type="EMBL" id="KYO35832.1"/>
    </source>
</evidence>
<organism evidence="2 3">
    <name type="scientific">Alligator mississippiensis</name>
    <name type="common">American alligator</name>
    <dbReference type="NCBI Taxonomy" id="8496"/>
    <lineage>
        <taxon>Eukaryota</taxon>
        <taxon>Metazoa</taxon>
        <taxon>Chordata</taxon>
        <taxon>Craniata</taxon>
        <taxon>Vertebrata</taxon>
        <taxon>Euteleostomi</taxon>
        <taxon>Archelosauria</taxon>
        <taxon>Archosauria</taxon>
        <taxon>Crocodylia</taxon>
        <taxon>Alligatoridae</taxon>
        <taxon>Alligatorinae</taxon>
        <taxon>Alligator</taxon>
    </lineage>
</organism>
<accession>A0A151NG97</accession>
<name>A0A151NG97_ALLMI</name>
<comment type="caution">
    <text evidence="2">The sequence shown here is derived from an EMBL/GenBank/DDBJ whole genome shotgun (WGS) entry which is preliminary data.</text>
</comment>